<sequence length="314" mass="35031">MEIYREEACQTAEALIEALVKASEGGAALFRGVSDANYTLTPSMYRKEGMARLNELALGPRRTTPIEPKTPMVSRDWNRLLAQHVALTRRFFSVANRRNLIDLDLSRVDFETLDPRAGRPVRWPTDPQFGALNRESFPREDTLPLLALMQHQGLPTPLLDWSEDLLTACFFATDQSAEKLGAEIAIHALDPLFFNRAQELQFAQTQAHLAVPRLYFPSYRGNANLFAQAGAMSYLAATGFTNEAGQVPRAFDLKSALEAFAQDVTPRQGRDLGPVRRRRTARPPEIHPAPRTGRRVAGAVAGFRGHRERDLPGL</sequence>
<name>A0A1D9ME26_9RHOB</name>
<feature type="domain" description="FRG" evidence="2">
    <location>
        <begin position="24"/>
        <end position="185"/>
    </location>
</feature>
<evidence type="ECO:0000313" key="4">
    <source>
        <dbReference type="Proteomes" id="UP000176562"/>
    </source>
</evidence>
<evidence type="ECO:0000256" key="1">
    <source>
        <dbReference type="SAM" id="MobiDB-lite"/>
    </source>
</evidence>
<dbReference type="EMBL" id="CP017781">
    <property type="protein sequence ID" value="AOZ70028.1"/>
    <property type="molecule type" value="Genomic_DNA"/>
</dbReference>
<dbReference type="InterPro" id="IPR014966">
    <property type="entry name" value="FRG-dom"/>
</dbReference>
<dbReference type="KEGG" id="rhp:LPB142_12435"/>
<dbReference type="STRING" id="1850250.LPB142_12435"/>
<reference evidence="3 4" key="1">
    <citation type="submission" date="2016-10" db="EMBL/GenBank/DDBJ databases">
        <title>Rhodobacter sp. LPB0142, isolated from sea water.</title>
        <authorList>
            <person name="Kim E."/>
            <person name="Yi H."/>
        </authorList>
    </citation>
    <scope>NUCLEOTIDE SEQUENCE [LARGE SCALE GENOMIC DNA]</scope>
    <source>
        <strain evidence="3 4">LPB0142</strain>
    </source>
</reference>
<feature type="region of interest" description="Disordered" evidence="1">
    <location>
        <begin position="267"/>
        <end position="291"/>
    </location>
</feature>
<dbReference type="RefSeq" id="WP_071166571.1">
    <property type="nucleotide sequence ID" value="NZ_CP017781.1"/>
</dbReference>
<keyword evidence="4" id="KW-1185">Reference proteome</keyword>
<dbReference type="SMART" id="SM00901">
    <property type="entry name" value="FRG"/>
    <property type="match status" value="1"/>
</dbReference>
<dbReference type="Pfam" id="PF08867">
    <property type="entry name" value="FRG"/>
    <property type="match status" value="1"/>
</dbReference>
<evidence type="ECO:0000259" key="2">
    <source>
        <dbReference type="SMART" id="SM00901"/>
    </source>
</evidence>
<dbReference type="Proteomes" id="UP000176562">
    <property type="component" value="Chromosome"/>
</dbReference>
<organism evidence="3 4">
    <name type="scientific">Rhodobacter xanthinilyticus</name>
    <dbReference type="NCBI Taxonomy" id="1850250"/>
    <lineage>
        <taxon>Bacteria</taxon>
        <taxon>Pseudomonadati</taxon>
        <taxon>Pseudomonadota</taxon>
        <taxon>Alphaproteobacteria</taxon>
        <taxon>Rhodobacterales</taxon>
        <taxon>Rhodobacter group</taxon>
        <taxon>Rhodobacter</taxon>
    </lineage>
</organism>
<gene>
    <name evidence="3" type="ORF">LPB142_12435</name>
</gene>
<accession>A0A1D9ME26</accession>
<protein>
    <recommendedName>
        <fullName evidence="2">FRG domain-containing protein</fullName>
    </recommendedName>
</protein>
<proteinExistence type="predicted"/>
<evidence type="ECO:0000313" key="3">
    <source>
        <dbReference type="EMBL" id="AOZ70028.1"/>
    </source>
</evidence>
<dbReference type="AlphaFoldDB" id="A0A1D9ME26"/>